<reference evidence="1 2" key="1">
    <citation type="journal article" date="2019" name="Emerg. Microbes Infect.">
        <title>Comprehensive subspecies identification of 175 nontuberculous mycobacteria species based on 7547 genomic profiles.</title>
        <authorList>
            <person name="Matsumoto Y."/>
            <person name="Kinjo T."/>
            <person name="Motooka D."/>
            <person name="Nabeya D."/>
            <person name="Jung N."/>
            <person name="Uechi K."/>
            <person name="Horii T."/>
            <person name="Iida T."/>
            <person name="Fujita J."/>
            <person name="Nakamura S."/>
        </authorList>
    </citation>
    <scope>NUCLEOTIDE SEQUENCE [LARGE SCALE GENOMIC DNA]</scope>
    <source>
        <strain evidence="1 2">JCM 12404</strain>
    </source>
</reference>
<name>A0A7I7L274_9MYCO</name>
<dbReference type="KEGG" id="mcoo:MCOO_42180"/>
<organism evidence="1 2">
    <name type="scientific">Mycobacterium cookii</name>
    <dbReference type="NCBI Taxonomy" id="1775"/>
    <lineage>
        <taxon>Bacteria</taxon>
        <taxon>Bacillati</taxon>
        <taxon>Actinomycetota</taxon>
        <taxon>Actinomycetes</taxon>
        <taxon>Mycobacteriales</taxon>
        <taxon>Mycobacteriaceae</taxon>
        <taxon>Mycobacterium</taxon>
    </lineage>
</organism>
<evidence type="ECO:0000313" key="1">
    <source>
        <dbReference type="EMBL" id="BBX48203.1"/>
    </source>
</evidence>
<sequence length="71" mass="7650">MLAIARADATIVAVAPTLEARSQLSSSVRAIAASLQDAEWLLSQYNEATTLQKWGLCSHLAEIHVEDRVSA</sequence>
<protein>
    <submittedName>
        <fullName evidence="1">Uncharacterized protein</fullName>
    </submittedName>
</protein>
<evidence type="ECO:0000313" key="2">
    <source>
        <dbReference type="Proteomes" id="UP000465866"/>
    </source>
</evidence>
<accession>A0A7I7L274</accession>
<gene>
    <name evidence="1" type="ORF">MCOO_42180</name>
</gene>
<dbReference type="AlphaFoldDB" id="A0A7I7L274"/>
<keyword evidence="2" id="KW-1185">Reference proteome</keyword>
<dbReference type="EMBL" id="AP022569">
    <property type="protein sequence ID" value="BBX48203.1"/>
    <property type="molecule type" value="Genomic_DNA"/>
</dbReference>
<dbReference type="Proteomes" id="UP000465866">
    <property type="component" value="Chromosome"/>
</dbReference>
<proteinExistence type="predicted"/>